<organism evidence="3 4">
    <name type="scientific">Paracoccus pantotrophus</name>
    <name type="common">Thiosphaera pantotropha</name>
    <dbReference type="NCBI Taxonomy" id="82367"/>
    <lineage>
        <taxon>Bacteria</taxon>
        <taxon>Pseudomonadati</taxon>
        <taxon>Pseudomonadota</taxon>
        <taxon>Alphaproteobacteria</taxon>
        <taxon>Rhodobacterales</taxon>
        <taxon>Paracoccaceae</taxon>
        <taxon>Paracoccus</taxon>
    </lineage>
</organism>
<feature type="chain" id="PRO_5028895088" evidence="2">
    <location>
        <begin position="32"/>
        <end position="347"/>
    </location>
</feature>
<dbReference type="AlphaFoldDB" id="A0A7H9BPQ4"/>
<keyword evidence="1 2" id="KW-0732">Signal</keyword>
<dbReference type="Pfam" id="PF13416">
    <property type="entry name" value="SBP_bac_8"/>
    <property type="match status" value="1"/>
</dbReference>
<dbReference type="Proteomes" id="UP000509322">
    <property type="component" value="Chromosome 1"/>
</dbReference>
<dbReference type="PANTHER" id="PTHR30222:SF2">
    <property type="entry name" value="ABC TRANSPORTER SUBSTRATE-BINDING PROTEIN"/>
    <property type="match status" value="1"/>
</dbReference>
<evidence type="ECO:0000313" key="4">
    <source>
        <dbReference type="Proteomes" id="UP000509322"/>
    </source>
</evidence>
<dbReference type="PANTHER" id="PTHR30222">
    <property type="entry name" value="SPERMIDINE/PUTRESCINE-BINDING PERIPLASMIC PROTEIN"/>
    <property type="match status" value="1"/>
</dbReference>
<name>A0A7H9BPQ4_PARPN</name>
<evidence type="ECO:0000256" key="2">
    <source>
        <dbReference type="SAM" id="SignalP"/>
    </source>
</evidence>
<accession>A0A7H9BPQ4</accession>
<feature type="signal peptide" evidence="2">
    <location>
        <begin position="1"/>
        <end position="31"/>
    </location>
</feature>
<evidence type="ECO:0000256" key="1">
    <source>
        <dbReference type="ARBA" id="ARBA00022729"/>
    </source>
</evidence>
<dbReference type="SUPFAM" id="SSF53850">
    <property type="entry name" value="Periplasmic binding protein-like II"/>
    <property type="match status" value="1"/>
</dbReference>
<dbReference type="InterPro" id="IPR006059">
    <property type="entry name" value="SBP"/>
</dbReference>
<dbReference type="Gene3D" id="3.40.190.10">
    <property type="entry name" value="Periplasmic binding protein-like II"/>
    <property type="match status" value="2"/>
</dbReference>
<protein>
    <submittedName>
        <fullName evidence="3">Extracellular solute-binding protein</fullName>
    </submittedName>
</protein>
<proteinExistence type="predicted"/>
<gene>
    <name evidence="3" type="ORF">HYQ43_01860</name>
</gene>
<evidence type="ECO:0000313" key="3">
    <source>
        <dbReference type="EMBL" id="QLH13076.1"/>
    </source>
</evidence>
<dbReference type="RefSeq" id="WP_179921465.1">
    <property type="nucleotide sequence ID" value="NZ_CP058689.1"/>
</dbReference>
<dbReference type="EMBL" id="CP058689">
    <property type="protein sequence ID" value="QLH13076.1"/>
    <property type="molecule type" value="Genomic_DNA"/>
</dbReference>
<reference evidence="3 4" key="1">
    <citation type="submission" date="2020-07" db="EMBL/GenBank/DDBJ databases">
        <title>The complete genome of Paracoccus pantotrophus ACCC 10489.</title>
        <authorList>
            <person name="Si Y."/>
        </authorList>
    </citation>
    <scope>NUCLEOTIDE SEQUENCE [LARGE SCALE GENOMIC DNA]</scope>
    <source>
        <strain evidence="3 4">ACCC10489</strain>
    </source>
</reference>
<sequence length="347" mass="38102">MTKTTPDQLLRTTKTVLASAALFFVGTVAQADGIRVTNMGGSFGEAKTLTAWEPISQKLNITIEPDTYSGLIDVRTQAKSGSSPWDLGELTVDECAIASKEGLLEPLNLTTDQLDGYPEEAYRGDYVLTSTASYVPVWQNNLPGLSSWADFWDVQRFPGTRALRDNPMENLPAALIADGVPLDQIYPLDVDRAFRKLEEIKPHITTWWASGAQSIQLLASGDIDYAGGWTTRVGALIEEGGYVSYTLNNGILIPNCAFIPKGSKNVDIARQVLVESLSVEIIKELPKHINSSPVNQNVFKPGVLPDEVVATQAASPDNLKLQVMTDGEWWAENGVEVMERWQEFKSR</sequence>